<reference evidence="1 2" key="1">
    <citation type="submission" date="2019-08" db="EMBL/GenBank/DDBJ databases">
        <title>Bacillus genomes from the desert of Cuatro Cienegas, Coahuila.</title>
        <authorList>
            <person name="Olmedo-Alvarez G."/>
        </authorList>
    </citation>
    <scope>NUCLEOTIDE SEQUENCE [LARGE SCALE GENOMIC DNA]</scope>
    <source>
        <strain evidence="1 2">CH28_1T</strain>
    </source>
</reference>
<dbReference type="AlphaFoldDB" id="A0A5D4SZF8"/>
<accession>A0A5D4SZF8</accession>
<evidence type="ECO:0000313" key="2">
    <source>
        <dbReference type="Proteomes" id="UP000322524"/>
    </source>
</evidence>
<proteinExistence type="predicted"/>
<gene>
    <name evidence="1" type="ORF">FZC76_14165</name>
</gene>
<sequence length="125" mass="14852">MEDIENIITSKYSEESVLKTQLKDNSDIIMYEADESIYFFYFLDNTLRNHHRIYLELVDKEGIWWTAGTEIHGDSHVWGIVNENEEVPVGLSNNDMKFLHLDFENYTIFYIVTEEKINSPILFTY</sequence>
<comment type="caution">
    <text evidence="1">The sequence shown here is derived from an EMBL/GenBank/DDBJ whole genome shotgun (WGS) entry which is preliminary data.</text>
</comment>
<organism evidence="1 2">
    <name type="scientific">Sutcliffiella horikoshii</name>
    <dbReference type="NCBI Taxonomy" id="79883"/>
    <lineage>
        <taxon>Bacteria</taxon>
        <taxon>Bacillati</taxon>
        <taxon>Bacillota</taxon>
        <taxon>Bacilli</taxon>
        <taxon>Bacillales</taxon>
        <taxon>Bacillaceae</taxon>
        <taxon>Sutcliffiella</taxon>
    </lineage>
</organism>
<name>A0A5D4SZF8_9BACI</name>
<protein>
    <submittedName>
        <fullName evidence="1">Uncharacterized protein</fullName>
    </submittedName>
</protein>
<dbReference type="OrthoDB" id="9915972at2"/>
<dbReference type="Proteomes" id="UP000322524">
    <property type="component" value="Unassembled WGS sequence"/>
</dbReference>
<dbReference type="EMBL" id="VTEV01000005">
    <property type="protein sequence ID" value="TYS67708.1"/>
    <property type="molecule type" value="Genomic_DNA"/>
</dbReference>
<dbReference type="RefSeq" id="WP_148988817.1">
    <property type="nucleotide sequence ID" value="NZ_VTEV01000005.1"/>
</dbReference>
<evidence type="ECO:0000313" key="1">
    <source>
        <dbReference type="EMBL" id="TYS67708.1"/>
    </source>
</evidence>